<dbReference type="PROSITE" id="PS00519">
    <property type="entry name" value="HTH_ASNC_1"/>
    <property type="match status" value="1"/>
</dbReference>
<keyword evidence="3" id="KW-0010">Activator</keyword>
<dbReference type="Pfam" id="PF13412">
    <property type="entry name" value="HTH_24"/>
    <property type="match status" value="1"/>
</dbReference>
<dbReference type="EMBL" id="JADCKQ010000004">
    <property type="protein sequence ID" value="MBI1493426.1"/>
    <property type="molecule type" value="Genomic_DNA"/>
</dbReference>
<dbReference type="PRINTS" id="PR00033">
    <property type="entry name" value="HTHASNC"/>
</dbReference>
<evidence type="ECO:0000256" key="1">
    <source>
        <dbReference type="ARBA" id="ARBA00023015"/>
    </source>
</evidence>
<dbReference type="GO" id="GO:0006524">
    <property type="term" value="P:alanine catabolic process"/>
    <property type="evidence" value="ECO:0007669"/>
    <property type="project" value="TreeGrafter"/>
</dbReference>
<evidence type="ECO:0000256" key="4">
    <source>
        <dbReference type="ARBA" id="ARBA00023163"/>
    </source>
</evidence>
<keyword evidence="4" id="KW-0804">Transcription</keyword>
<gene>
    <name evidence="6" type="ORF">H1D41_07250</name>
</gene>
<accession>A0A8J7IML6</accession>
<dbReference type="GO" id="GO:0005829">
    <property type="term" value="C:cytosol"/>
    <property type="evidence" value="ECO:0007669"/>
    <property type="project" value="TreeGrafter"/>
</dbReference>
<comment type="caution">
    <text evidence="6">The sequence shown here is derived from an EMBL/GenBank/DDBJ whole genome shotgun (WGS) entry which is preliminary data.</text>
</comment>
<dbReference type="Gene3D" id="1.10.10.10">
    <property type="entry name" value="Winged helix-like DNA-binding domain superfamily/Winged helix DNA-binding domain"/>
    <property type="match status" value="1"/>
</dbReference>
<evidence type="ECO:0000313" key="7">
    <source>
        <dbReference type="Proteomes" id="UP000640583"/>
    </source>
</evidence>
<dbReference type="InterPro" id="IPR036390">
    <property type="entry name" value="WH_DNA-bd_sf"/>
</dbReference>
<dbReference type="PANTHER" id="PTHR30154:SF0">
    <property type="entry name" value="LEUCINE-RESPONSIVE REGULATORY PROTEIN"/>
    <property type="match status" value="1"/>
</dbReference>
<dbReference type="InterPro" id="IPR011008">
    <property type="entry name" value="Dimeric_a/b-barrel"/>
</dbReference>
<organism evidence="6 7">
    <name type="scientific">Halocynthiibacter styelae</name>
    <dbReference type="NCBI Taxonomy" id="2761955"/>
    <lineage>
        <taxon>Bacteria</taxon>
        <taxon>Pseudomonadati</taxon>
        <taxon>Pseudomonadota</taxon>
        <taxon>Alphaproteobacteria</taxon>
        <taxon>Rhodobacterales</taxon>
        <taxon>Paracoccaceae</taxon>
        <taxon>Halocynthiibacter</taxon>
    </lineage>
</organism>
<dbReference type="GO" id="GO:0043201">
    <property type="term" value="P:response to L-leucine"/>
    <property type="evidence" value="ECO:0007669"/>
    <property type="project" value="TreeGrafter"/>
</dbReference>
<protein>
    <submittedName>
        <fullName evidence="6">Lrp/AsnC family transcriptional regulator</fullName>
    </submittedName>
</protein>
<proteinExistence type="predicted"/>
<dbReference type="Proteomes" id="UP000640583">
    <property type="component" value="Unassembled WGS sequence"/>
</dbReference>
<dbReference type="RefSeq" id="WP_228848258.1">
    <property type="nucleotide sequence ID" value="NZ_JADCKQ010000004.1"/>
</dbReference>
<evidence type="ECO:0000313" key="6">
    <source>
        <dbReference type="EMBL" id="MBI1493426.1"/>
    </source>
</evidence>
<evidence type="ECO:0000256" key="2">
    <source>
        <dbReference type="ARBA" id="ARBA00023125"/>
    </source>
</evidence>
<dbReference type="AlphaFoldDB" id="A0A8J7IML6"/>
<dbReference type="InterPro" id="IPR000485">
    <property type="entry name" value="AsnC-type_HTH_dom"/>
</dbReference>
<dbReference type="Gene3D" id="3.30.70.920">
    <property type="match status" value="1"/>
</dbReference>
<dbReference type="PANTHER" id="PTHR30154">
    <property type="entry name" value="LEUCINE-RESPONSIVE REGULATORY PROTEIN"/>
    <property type="match status" value="1"/>
</dbReference>
<dbReference type="InterPro" id="IPR036388">
    <property type="entry name" value="WH-like_DNA-bd_sf"/>
</dbReference>
<dbReference type="Pfam" id="PF01037">
    <property type="entry name" value="AsnC_trans_reg"/>
    <property type="match status" value="1"/>
</dbReference>
<dbReference type="SMART" id="SM00344">
    <property type="entry name" value="HTH_ASNC"/>
    <property type="match status" value="1"/>
</dbReference>
<sequence length="147" mass="16197">MDHKSDEILRILSREGRIANTELAERVALSPSACLRRVQEMERQGVIKGYRAVMDREKTGAGFACYVLVGLADHSKQAQAGFEQAIAAAREVRECHNIAGAHEYLLRVETADLQSYKHFHTEILGTIKGVASISSLVVMGSSKDERA</sequence>
<dbReference type="InterPro" id="IPR019888">
    <property type="entry name" value="Tscrpt_reg_AsnC-like"/>
</dbReference>
<dbReference type="InterPro" id="IPR019887">
    <property type="entry name" value="Tscrpt_reg_AsnC/Lrp_C"/>
</dbReference>
<keyword evidence="2" id="KW-0238">DNA-binding</keyword>
<dbReference type="InterPro" id="IPR011991">
    <property type="entry name" value="ArsR-like_HTH"/>
</dbReference>
<dbReference type="GO" id="GO:0006355">
    <property type="term" value="P:regulation of DNA-templated transcription"/>
    <property type="evidence" value="ECO:0007669"/>
    <property type="project" value="UniProtKB-ARBA"/>
</dbReference>
<feature type="domain" description="HTH asnC-type" evidence="5">
    <location>
        <begin position="1"/>
        <end position="62"/>
    </location>
</feature>
<dbReference type="GO" id="GO:0043565">
    <property type="term" value="F:sequence-specific DNA binding"/>
    <property type="evidence" value="ECO:0007669"/>
    <property type="project" value="InterPro"/>
</dbReference>
<name>A0A8J7IML6_9RHOB</name>
<evidence type="ECO:0000259" key="5">
    <source>
        <dbReference type="PROSITE" id="PS50956"/>
    </source>
</evidence>
<keyword evidence="7" id="KW-1185">Reference proteome</keyword>
<dbReference type="SUPFAM" id="SSF46785">
    <property type="entry name" value="Winged helix' DNA-binding domain"/>
    <property type="match status" value="1"/>
</dbReference>
<dbReference type="CDD" id="cd00090">
    <property type="entry name" value="HTH_ARSR"/>
    <property type="match status" value="1"/>
</dbReference>
<dbReference type="InterPro" id="IPR019885">
    <property type="entry name" value="Tscrpt_reg_HTH_AsnC-type_CS"/>
</dbReference>
<keyword evidence="1" id="KW-0805">Transcription regulation</keyword>
<dbReference type="SUPFAM" id="SSF54909">
    <property type="entry name" value="Dimeric alpha+beta barrel"/>
    <property type="match status" value="1"/>
</dbReference>
<dbReference type="PROSITE" id="PS50956">
    <property type="entry name" value="HTH_ASNC_2"/>
    <property type="match status" value="1"/>
</dbReference>
<evidence type="ECO:0000256" key="3">
    <source>
        <dbReference type="ARBA" id="ARBA00023159"/>
    </source>
</evidence>
<reference evidence="6" key="1">
    <citation type="submission" date="2020-10" db="EMBL/GenBank/DDBJ databases">
        <title>Paenihalocynthiibacter styelae gen. nov., sp. nov., isolated from stalked sea squirt Styela clava.</title>
        <authorList>
            <person name="Kim Y.-O."/>
            <person name="Yoon J.-H."/>
        </authorList>
    </citation>
    <scope>NUCLEOTIDE SEQUENCE</scope>
    <source>
        <strain evidence="6">MYP1-1</strain>
    </source>
</reference>